<dbReference type="InterPro" id="IPR050679">
    <property type="entry name" value="Bact_HTH_transcr_reg"/>
</dbReference>
<dbReference type="SMART" id="SM00345">
    <property type="entry name" value="HTH_GNTR"/>
    <property type="match status" value="1"/>
</dbReference>
<protein>
    <submittedName>
        <fullName evidence="5">Winged helix-turn-helix domain-containing protein</fullName>
    </submittedName>
</protein>
<dbReference type="SUPFAM" id="SSF46785">
    <property type="entry name" value="Winged helix' DNA-binding domain"/>
    <property type="match status" value="1"/>
</dbReference>
<evidence type="ECO:0000313" key="5">
    <source>
        <dbReference type="EMBL" id="WUS24047.1"/>
    </source>
</evidence>
<gene>
    <name evidence="5" type="ORF">OG727_18225</name>
</gene>
<keyword evidence="6" id="KW-1185">Reference proteome</keyword>
<dbReference type="InterPro" id="IPR000524">
    <property type="entry name" value="Tscrpt_reg_HTH_GntR"/>
</dbReference>
<evidence type="ECO:0000256" key="2">
    <source>
        <dbReference type="ARBA" id="ARBA00023125"/>
    </source>
</evidence>
<evidence type="ECO:0000313" key="6">
    <source>
        <dbReference type="Proteomes" id="UP001432292"/>
    </source>
</evidence>
<dbReference type="InterPro" id="IPR036388">
    <property type="entry name" value="WH-like_DNA-bd_sf"/>
</dbReference>
<name>A0ABZ1VNW3_9ACTN</name>
<keyword evidence="2" id="KW-0238">DNA-binding</keyword>
<dbReference type="Gene3D" id="1.10.10.10">
    <property type="entry name" value="Winged helix-like DNA-binding domain superfamily/Winged helix DNA-binding domain"/>
    <property type="match status" value="1"/>
</dbReference>
<feature type="domain" description="HTH gntR-type" evidence="4">
    <location>
        <begin position="7"/>
        <end position="75"/>
    </location>
</feature>
<dbReference type="InterPro" id="IPR036390">
    <property type="entry name" value="WH_DNA-bd_sf"/>
</dbReference>
<dbReference type="Proteomes" id="UP001432292">
    <property type="component" value="Chromosome"/>
</dbReference>
<dbReference type="EMBL" id="CP108473">
    <property type="protein sequence ID" value="WUS24047.1"/>
    <property type="molecule type" value="Genomic_DNA"/>
</dbReference>
<organism evidence="5 6">
    <name type="scientific">Streptomyces caniferus</name>
    <dbReference type="NCBI Taxonomy" id="285557"/>
    <lineage>
        <taxon>Bacteria</taxon>
        <taxon>Bacillati</taxon>
        <taxon>Actinomycetota</taxon>
        <taxon>Actinomycetes</taxon>
        <taxon>Kitasatosporales</taxon>
        <taxon>Streptomycetaceae</taxon>
        <taxon>Streptomyces</taxon>
    </lineage>
</organism>
<dbReference type="Pfam" id="PF00392">
    <property type="entry name" value="GntR"/>
    <property type="match status" value="1"/>
</dbReference>
<proteinExistence type="predicted"/>
<keyword evidence="1" id="KW-0805">Transcription regulation</keyword>
<evidence type="ECO:0000256" key="1">
    <source>
        <dbReference type="ARBA" id="ARBA00023015"/>
    </source>
</evidence>
<evidence type="ECO:0000256" key="3">
    <source>
        <dbReference type="ARBA" id="ARBA00023163"/>
    </source>
</evidence>
<reference evidence="5" key="1">
    <citation type="submission" date="2022-10" db="EMBL/GenBank/DDBJ databases">
        <title>The complete genomes of actinobacterial strains from the NBC collection.</title>
        <authorList>
            <person name="Joergensen T.S."/>
            <person name="Alvarez Arevalo M."/>
            <person name="Sterndorff E.B."/>
            <person name="Faurdal D."/>
            <person name="Vuksanovic O."/>
            <person name="Mourched A.-S."/>
            <person name="Charusanti P."/>
            <person name="Shaw S."/>
            <person name="Blin K."/>
            <person name="Weber T."/>
        </authorList>
    </citation>
    <scope>NUCLEOTIDE SEQUENCE</scope>
    <source>
        <strain evidence="5">NBC_01256</strain>
    </source>
</reference>
<evidence type="ECO:0000259" key="4">
    <source>
        <dbReference type="PROSITE" id="PS50949"/>
    </source>
</evidence>
<dbReference type="PRINTS" id="PR00035">
    <property type="entry name" value="HTHGNTR"/>
</dbReference>
<dbReference type="PANTHER" id="PTHR44846:SF17">
    <property type="entry name" value="GNTR-FAMILY TRANSCRIPTIONAL REGULATOR"/>
    <property type="match status" value="1"/>
</dbReference>
<accession>A0ABZ1VNW3</accession>
<sequence length="122" mass="13737">MAEFTGRAMYLQIADEIKRQIRNEELAPGDQLPSEAKLMRDHDVSRTVARQAISRLREDGYAISHQGKGSFAALPSEGATKRPGSEYEQITQHLDQVLHDVRDLARRMDDLEAMVRQQSSGS</sequence>
<dbReference type="PROSITE" id="PS50949">
    <property type="entry name" value="HTH_GNTR"/>
    <property type="match status" value="1"/>
</dbReference>
<dbReference type="RefSeq" id="WP_329128171.1">
    <property type="nucleotide sequence ID" value="NZ_CP108473.1"/>
</dbReference>
<keyword evidence="3" id="KW-0804">Transcription</keyword>
<dbReference type="CDD" id="cd07377">
    <property type="entry name" value="WHTH_GntR"/>
    <property type="match status" value="1"/>
</dbReference>
<dbReference type="PANTHER" id="PTHR44846">
    <property type="entry name" value="MANNOSYL-D-GLYCERATE TRANSPORT/METABOLISM SYSTEM REPRESSOR MNGR-RELATED"/>
    <property type="match status" value="1"/>
</dbReference>